<dbReference type="GO" id="GO:0004364">
    <property type="term" value="F:glutathione transferase activity"/>
    <property type="evidence" value="ECO:0007669"/>
    <property type="project" value="UniProtKB-UniRule"/>
</dbReference>
<dbReference type="EC" id="2.5.1.18" evidence="4"/>
<keyword evidence="8" id="KW-1185">Reference proteome</keyword>
<dbReference type="Ensembl" id="ENSDCDT00010011670.1">
    <property type="protein sequence ID" value="ENSDCDP00010011152.1"/>
    <property type="gene ID" value="ENSDCDG00010004925.1"/>
</dbReference>
<reference evidence="7" key="2">
    <citation type="submission" date="2025-08" db="UniProtKB">
        <authorList>
            <consortium name="Ensembl"/>
        </authorList>
    </citation>
    <scope>IDENTIFICATION</scope>
</reference>
<comment type="catalytic activity">
    <reaction evidence="3 4">
        <text>RX + glutathione = an S-substituted glutathione + a halide anion + H(+)</text>
        <dbReference type="Rhea" id="RHEA:16437"/>
        <dbReference type="ChEBI" id="CHEBI:15378"/>
        <dbReference type="ChEBI" id="CHEBI:16042"/>
        <dbReference type="ChEBI" id="CHEBI:17792"/>
        <dbReference type="ChEBI" id="CHEBI:57925"/>
        <dbReference type="ChEBI" id="CHEBI:90779"/>
        <dbReference type="EC" id="2.5.1.18"/>
    </reaction>
</comment>
<dbReference type="CDD" id="cd03021">
    <property type="entry name" value="DsbA_GSTK"/>
    <property type="match status" value="1"/>
</dbReference>
<reference evidence="7" key="3">
    <citation type="submission" date="2025-09" db="UniProtKB">
        <authorList>
            <consortium name="Ensembl"/>
        </authorList>
    </citation>
    <scope>IDENTIFICATION</scope>
</reference>
<accession>A0AAY4AQN9</accession>
<evidence type="ECO:0000313" key="7">
    <source>
        <dbReference type="Ensembl" id="ENSDCDP00010011152.1"/>
    </source>
</evidence>
<keyword evidence="2 4" id="KW-0808">Transferase</keyword>
<dbReference type="PIRSF" id="PIRSF006386">
    <property type="entry name" value="HCCAis_GSTk"/>
    <property type="match status" value="1"/>
</dbReference>
<dbReference type="Pfam" id="PF01323">
    <property type="entry name" value="DSBA"/>
    <property type="match status" value="1"/>
</dbReference>
<dbReference type="GO" id="GO:0005777">
    <property type="term" value="C:peroxisome"/>
    <property type="evidence" value="ECO:0007669"/>
    <property type="project" value="TreeGrafter"/>
</dbReference>
<dbReference type="SUPFAM" id="SSF52833">
    <property type="entry name" value="Thioredoxin-like"/>
    <property type="match status" value="1"/>
</dbReference>
<evidence type="ECO:0000259" key="6">
    <source>
        <dbReference type="Pfam" id="PF01323"/>
    </source>
</evidence>
<evidence type="ECO:0000256" key="1">
    <source>
        <dbReference type="ARBA" id="ARBA00006494"/>
    </source>
</evidence>
<feature type="domain" description="DSBA-like thioredoxin" evidence="6">
    <location>
        <begin position="29"/>
        <end position="233"/>
    </location>
</feature>
<feature type="active site" description="Nucleophile" evidence="5">
    <location>
        <position position="38"/>
    </location>
</feature>
<evidence type="ECO:0000256" key="2">
    <source>
        <dbReference type="ARBA" id="ARBA00022679"/>
    </source>
</evidence>
<dbReference type="GO" id="GO:0004602">
    <property type="term" value="F:glutathione peroxidase activity"/>
    <property type="evidence" value="ECO:0007669"/>
    <property type="project" value="InterPro"/>
</dbReference>
<dbReference type="GO" id="GO:0006749">
    <property type="term" value="P:glutathione metabolic process"/>
    <property type="evidence" value="ECO:0007669"/>
    <property type="project" value="InterPro"/>
</dbReference>
<evidence type="ECO:0000256" key="5">
    <source>
        <dbReference type="PIRSR" id="PIRSR006386-1"/>
    </source>
</evidence>
<dbReference type="Gene3D" id="3.40.30.10">
    <property type="entry name" value="Glutaredoxin"/>
    <property type="match status" value="1"/>
</dbReference>
<dbReference type="GO" id="GO:0005739">
    <property type="term" value="C:mitochondrion"/>
    <property type="evidence" value="ECO:0007669"/>
    <property type="project" value="TreeGrafter"/>
</dbReference>
<dbReference type="InterPro" id="IPR014440">
    <property type="entry name" value="HCCAis_GSTk"/>
</dbReference>
<dbReference type="Proteomes" id="UP000694580">
    <property type="component" value="Chromosome 4"/>
</dbReference>
<name>A0AAY4AQN9_9TELE</name>
<dbReference type="InterPro" id="IPR036249">
    <property type="entry name" value="Thioredoxin-like_sf"/>
</dbReference>
<evidence type="ECO:0000256" key="3">
    <source>
        <dbReference type="ARBA" id="ARBA00047960"/>
    </source>
</evidence>
<dbReference type="InterPro" id="IPR044088">
    <property type="entry name" value="GSTK"/>
</dbReference>
<protein>
    <recommendedName>
        <fullName evidence="4">Glutathione S-transferase kappa</fullName>
        <ecNumber evidence="4">2.5.1.18</ecNumber>
    </recommendedName>
</protein>
<sequence>MKSLVVDMHTPLGTALDNIKSSMSASRKVVELFYDVLSPYSWLGFEVLCRYKNVWNIDLRLRPTLLSGIMQGSGNKPPGLVPNKFLYMAKDLGRSARYFDVPLVTPADVAHVMFVKGSLSAMRLLTAVSEKDLGQETRVEKLSRELWMRIWNRDEDITQPASLSEAALKAGISRQEVEELLQIITSQPIKDKLKSTTQEAMNHGAFGLPMTVCHISGKPEMFFGSDRFELMAHCIGEKWVGPQPMASRL</sequence>
<organism evidence="7 8">
    <name type="scientific">Denticeps clupeoides</name>
    <name type="common">denticle herring</name>
    <dbReference type="NCBI Taxonomy" id="299321"/>
    <lineage>
        <taxon>Eukaryota</taxon>
        <taxon>Metazoa</taxon>
        <taxon>Chordata</taxon>
        <taxon>Craniata</taxon>
        <taxon>Vertebrata</taxon>
        <taxon>Euteleostomi</taxon>
        <taxon>Actinopterygii</taxon>
        <taxon>Neopterygii</taxon>
        <taxon>Teleostei</taxon>
        <taxon>Clupei</taxon>
        <taxon>Clupeiformes</taxon>
        <taxon>Denticipitoidei</taxon>
        <taxon>Denticipitidae</taxon>
        <taxon>Denticeps</taxon>
    </lineage>
</organism>
<dbReference type="AlphaFoldDB" id="A0AAY4AQN9"/>
<dbReference type="PANTHER" id="PTHR42943">
    <property type="entry name" value="GLUTATHIONE S-TRANSFERASE KAPPA"/>
    <property type="match status" value="1"/>
</dbReference>
<dbReference type="FunFam" id="3.40.30.10:FF:000096">
    <property type="entry name" value="Glutathione S-transferase kappa"/>
    <property type="match status" value="1"/>
</dbReference>
<reference evidence="7 8" key="1">
    <citation type="submission" date="2020-06" db="EMBL/GenBank/DDBJ databases">
        <authorList>
            <consortium name="Wellcome Sanger Institute Data Sharing"/>
        </authorList>
    </citation>
    <scope>NUCLEOTIDE SEQUENCE [LARGE SCALE GENOMIC DNA]</scope>
</reference>
<proteinExistence type="inferred from homology"/>
<gene>
    <name evidence="7" type="primary">LOC114789085</name>
</gene>
<dbReference type="PANTHER" id="PTHR42943:SF2">
    <property type="entry name" value="GLUTATHIONE S-TRANSFERASE KAPPA 1"/>
    <property type="match status" value="1"/>
</dbReference>
<dbReference type="GeneTree" id="ENSGT00440000033697"/>
<dbReference type="InterPro" id="IPR001853">
    <property type="entry name" value="DSBA-like_thioredoxin_dom"/>
</dbReference>
<comment type="similarity">
    <text evidence="1 4">Belongs to the GST superfamily. Kappa family.</text>
</comment>
<evidence type="ECO:0000313" key="8">
    <source>
        <dbReference type="Proteomes" id="UP000694580"/>
    </source>
</evidence>
<evidence type="ECO:0000256" key="4">
    <source>
        <dbReference type="PIRNR" id="PIRNR006386"/>
    </source>
</evidence>
<dbReference type="InterPro" id="IPR051924">
    <property type="entry name" value="GST_Kappa/NadH"/>
</dbReference>